<dbReference type="GO" id="GO:0003700">
    <property type="term" value="F:DNA-binding transcription factor activity"/>
    <property type="evidence" value="ECO:0007669"/>
    <property type="project" value="InterPro"/>
</dbReference>
<dbReference type="PANTHER" id="PTHR30204:SF97">
    <property type="entry name" value="MERR FAMILY REGULATORY PROTEIN"/>
    <property type="match status" value="1"/>
</dbReference>
<dbReference type="Gene3D" id="1.10.1660.10">
    <property type="match status" value="1"/>
</dbReference>
<dbReference type="Pfam" id="PF06445">
    <property type="entry name" value="GyrI-like"/>
    <property type="match status" value="1"/>
</dbReference>
<dbReference type="InterPro" id="IPR047057">
    <property type="entry name" value="MerR_fam"/>
</dbReference>
<dbReference type="InterPro" id="IPR010499">
    <property type="entry name" value="AraC_E-bd"/>
</dbReference>
<dbReference type="SMART" id="SM00871">
    <property type="entry name" value="AraC_E_bind"/>
    <property type="match status" value="1"/>
</dbReference>
<dbReference type="Pfam" id="PF13411">
    <property type="entry name" value="MerR_1"/>
    <property type="match status" value="1"/>
</dbReference>
<comment type="caution">
    <text evidence="3">The sequence shown here is derived from an EMBL/GenBank/DDBJ whole genome shotgun (WGS) entry which is preliminary data.</text>
</comment>
<evidence type="ECO:0000259" key="2">
    <source>
        <dbReference type="PROSITE" id="PS50937"/>
    </source>
</evidence>
<dbReference type="AlphaFoldDB" id="A0A917P956"/>
<evidence type="ECO:0000313" key="3">
    <source>
        <dbReference type="EMBL" id="GGJ67354.1"/>
    </source>
</evidence>
<reference evidence="3" key="1">
    <citation type="journal article" date="2014" name="Int. J. Syst. Evol. Microbiol.">
        <title>Complete genome sequence of Corynebacterium casei LMG S-19264T (=DSM 44701T), isolated from a smear-ripened cheese.</title>
        <authorList>
            <consortium name="US DOE Joint Genome Institute (JGI-PGF)"/>
            <person name="Walter F."/>
            <person name="Albersmeier A."/>
            <person name="Kalinowski J."/>
            <person name="Ruckert C."/>
        </authorList>
    </citation>
    <scope>NUCLEOTIDE SEQUENCE</scope>
    <source>
        <strain evidence="3">JCM 14371</strain>
    </source>
</reference>
<dbReference type="CDD" id="cd01107">
    <property type="entry name" value="HTH_BmrR"/>
    <property type="match status" value="1"/>
</dbReference>
<name>A0A917P956_9DEIO</name>
<dbReference type="SUPFAM" id="SSF55136">
    <property type="entry name" value="Probable bacterial effector-binding domain"/>
    <property type="match status" value="1"/>
</dbReference>
<protein>
    <submittedName>
        <fullName evidence="3">MerR family transcriptional regulator</fullName>
    </submittedName>
</protein>
<dbReference type="EMBL" id="BMOE01000002">
    <property type="protein sequence ID" value="GGJ67354.1"/>
    <property type="molecule type" value="Genomic_DNA"/>
</dbReference>
<dbReference type="InterPro" id="IPR011256">
    <property type="entry name" value="Reg_factor_effector_dom_sf"/>
</dbReference>
<dbReference type="InterPro" id="IPR029442">
    <property type="entry name" value="GyrI-like"/>
</dbReference>
<dbReference type="GO" id="GO:0003677">
    <property type="term" value="F:DNA binding"/>
    <property type="evidence" value="ECO:0007669"/>
    <property type="project" value="UniProtKB-KW"/>
</dbReference>
<evidence type="ECO:0000313" key="4">
    <source>
        <dbReference type="Proteomes" id="UP000635726"/>
    </source>
</evidence>
<proteinExistence type="predicted"/>
<sequence>MTFLWLELVACLRMRGRLIISRFAVLTGLSPKTLRYYDEIGLLRPADVDDLNSYRYYSVTQIDRAVRIRRWRELGLPLEEIRDLIEHPARVRDVLSRHERRLGTEIEERQRALSVLRTYLQEDPMNYRTEQIPARQTLSIRTRLHPPHYEVIPEAMGELMTHVKARGYLVDRPSFFVHDNDDQGEGSLLEVCVPVVGNVEGDGRIEVRTFEGGRAFIGRFVGPYDKTGAAYYTVVEEALRRELTITGVTAEFHVKGFSDTPNPEEYETDIAFFLEEGGEDG</sequence>
<evidence type="ECO:0000256" key="1">
    <source>
        <dbReference type="ARBA" id="ARBA00023125"/>
    </source>
</evidence>
<dbReference type="PANTHER" id="PTHR30204">
    <property type="entry name" value="REDOX-CYCLING DRUG-SENSING TRANSCRIPTIONAL ACTIVATOR SOXR"/>
    <property type="match status" value="1"/>
</dbReference>
<dbReference type="PROSITE" id="PS50937">
    <property type="entry name" value="HTH_MERR_2"/>
    <property type="match status" value="1"/>
</dbReference>
<accession>A0A917P956</accession>
<dbReference type="Proteomes" id="UP000635726">
    <property type="component" value="Unassembled WGS sequence"/>
</dbReference>
<dbReference type="SUPFAM" id="SSF46955">
    <property type="entry name" value="Putative DNA-binding domain"/>
    <property type="match status" value="1"/>
</dbReference>
<dbReference type="InterPro" id="IPR009061">
    <property type="entry name" value="DNA-bd_dom_put_sf"/>
</dbReference>
<dbReference type="PROSITE" id="PS00552">
    <property type="entry name" value="HTH_MERR_1"/>
    <property type="match status" value="1"/>
</dbReference>
<gene>
    <name evidence="3" type="ORF">GCM10008939_09510</name>
</gene>
<keyword evidence="4" id="KW-1185">Reference proteome</keyword>
<dbReference type="Gene3D" id="3.20.80.10">
    <property type="entry name" value="Regulatory factor, effector binding domain"/>
    <property type="match status" value="1"/>
</dbReference>
<feature type="domain" description="HTH merR-type" evidence="2">
    <location>
        <begin position="17"/>
        <end position="87"/>
    </location>
</feature>
<dbReference type="InterPro" id="IPR000551">
    <property type="entry name" value="MerR-type_HTH_dom"/>
</dbReference>
<keyword evidence="1" id="KW-0238">DNA-binding</keyword>
<reference evidence="3" key="2">
    <citation type="submission" date="2020-09" db="EMBL/GenBank/DDBJ databases">
        <authorList>
            <person name="Sun Q."/>
            <person name="Ohkuma M."/>
        </authorList>
    </citation>
    <scope>NUCLEOTIDE SEQUENCE</scope>
    <source>
        <strain evidence="3">JCM 14371</strain>
    </source>
</reference>
<dbReference type="SMART" id="SM00422">
    <property type="entry name" value="HTH_MERR"/>
    <property type="match status" value="1"/>
</dbReference>
<organism evidence="3 4">
    <name type="scientific">Deinococcus aquiradiocola</name>
    <dbReference type="NCBI Taxonomy" id="393059"/>
    <lineage>
        <taxon>Bacteria</taxon>
        <taxon>Thermotogati</taxon>
        <taxon>Deinococcota</taxon>
        <taxon>Deinococci</taxon>
        <taxon>Deinococcales</taxon>
        <taxon>Deinococcaceae</taxon>
        <taxon>Deinococcus</taxon>
    </lineage>
</organism>